<evidence type="ECO:0000313" key="2">
    <source>
        <dbReference type="EMBL" id="MCW9707138.1"/>
    </source>
</evidence>
<dbReference type="RefSeq" id="WP_265765893.1">
    <property type="nucleotide sequence ID" value="NZ_JAGGJA010000005.1"/>
</dbReference>
<evidence type="ECO:0008006" key="4">
    <source>
        <dbReference type="Google" id="ProtNLM"/>
    </source>
</evidence>
<feature type="transmembrane region" description="Helical" evidence="1">
    <location>
        <begin position="45"/>
        <end position="64"/>
    </location>
</feature>
<evidence type="ECO:0000256" key="1">
    <source>
        <dbReference type="SAM" id="Phobius"/>
    </source>
</evidence>
<keyword evidence="1" id="KW-0812">Transmembrane</keyword>
<gene>
    <name evidence="2" type="ORF">J6I44_09745</name>
</gene>
<keyword evidence="1" id="KW-0472">Membrane</keyword>
<feature type="transmembrane region" description="Helical" evidence="1">
    <location>
        <begin position="7"/>
        <end position="25"/>
    </location>
</feature>
<keyword evidence="1" id="KW-1133">Transmembrane helix</keyword>
<accession>A0ABT3PN42</accession>
<reference evidence="2 3" key="1">
    <citation type="submission" date="2021-03" db="EMBL/GenBank/DDBJ databases">
        <title>Aliifodinibius sp. nov., a new bacterium isolated from saline soil.</title>
        <authorList>
            <person name="Galisteo C."/>
            <person name="De La Haba R."/>
            <person name="Sanchez-Porro C."/>
            <person name="Ventosa A."/>
        </authorList>
    </citation>
    <scope>NUCLEOTIDE SEQUENCE [LARGE SCALE GENOMIC DNA]</scope>
    <source>
        <strain evidence="2 3">1BSP15-2V2</strain>
    </source>
</reference>
<evidence type="ECO:0000313" key="3">
    <source>
        <dbReference type="Proteomes" id="UP001207918"/>
    </source>
</evidence>
<keyword evidence="3" id="KW-1185">Reference proteome</keyword>
<comment type="caution">
    <text evidence="2">The sequence shown here is derived from an EMBL/GenBank/DDBJ whole genome shotgun (WGS) entry which is preliminary data.</text>
</comment>
<protein>
    <recommendedName>
        <fullName evidence="4">PEP-CTERM protein-sorting domain-containing protein</fullName>
    </recommendedName>
</protein>
<organism evidence="2 3">
    <name type="scientific">Fodinibius salsisoli</name>
    <dbReference type="NCBI Taxonomy" id="2820877"/>
    <lineage>
        <taxon>Bacteria</taxon>
        <taxon>Pseudomonadati</taxon>
        <taxon>Balneolota</taxon>
        <taxon>Balneolia</taxon>
        <taxon>Balneolales</taxon>
        <taxon>Balneolaceae</taxon>
        <taxon>Fodinibius</taxon>
    </lineage>
</organism>
<sequence>MKILGIVVSIVGLVGFIYSGINYINNSETFSAFGVDVAVSKGDPVPIVVSVVVLIAGLLITRAAKK</sequence>
<dbReference type="Proteomes" id="UP001207918">
    <property type="component" value="Unassembled WGS sequence"/>
</dbReference>
<dbReference type="EMBL" id="JAGGJA010000005">
    <property type="protein sequence ID" value="MCW9707138.1"/>
    <property type="molecule type" value="Genomic_DNA"/>
</dbReference>
<name>A0ABT3PN42_9BACT</name>
<proteinExistence type="predicted"/>